<evidence type="ECO:0000313" key="3">
    <source>
        <dbReference type="Proteomes" id="UP001159370"/>
    </source>
</evidence>
<dbReference type="AlphaFoldDB" id="A0AA43H2E3"/>
<dbReference type="RefSeq" id="WP_280650116.1">
    <property type="nucleotide sequence ID" value="NZ_JANQDL010000112.1"/>
</dbReference>
<proteinExistence type="predicted"/>
<comment type="caution">
    <text evidence="2">The sequence shown here is derived from an EMBL/GenBank/DDBJ whole genome shotgun (WGS) entry which is preliminary data.</text>
</comment>
<name>A0AA43H2E3_9CYAN</name>
<reference evidence="2 3" key="1">
    <citation type="journal article" date="2023" name="J. Phycol.">
        <title>Chrysosporum ovalisporum is synonymous with the true-branching cyanobacterium Umezakia natans (Nostocales/Aphanizomenonaceae).</title>
        <authorList>
            <person name="McGregor G.B."/>
            <person name="Sendall B.C."/>
            <person name="Niiyama Y."/>
            <person name="Tuji A."/>
            <person name="Willis A."/>
        </authorList>
    </citation>
    <scope>NUCLEOTIDE SEQUENCE [LARGE SCALE GENOMIC DNA]</scope>
    <source>
        <strain evidence="2 3">FSS-62</strain>
    </source>
</reference>
<organism evidence="2 3">
    <name type="scientific">Umezakia ovalisporum FSS-62</name>
    <dbReference type="NCBI Taxonomy" id="2971776"/>
    <lineage>
        <taxon>Bacteria</taxon>
        <taxon>Bacillati</taxon>
        <taxon>Cyanobacteriota</taxon>
        <taxon>Cyanophyceae</taxon>
        <taxon>Nostocales</taxon>
        <taxon>Nodulariaceae</taxon>
        <taxon>Umezakia</taxon>
    </lineage>
</organism>
<evidence type="ECO:0000259" key="1">
    <source>
        <dbReference type="Pfam" id="PF01710"/>
    </source>
</evidence>
<feature type="domain" description="Transposase Synechocystis PCC 6803" evidence="1">
    <location>
        <begin position="3"/>
        <end position="126"/>
    </location>
</feature>
<feature type="non-terminal residue" evidence="2">
    <location>
        <position position="130"/>
    </location>
</feature>
<evidence type="ECO:0000313" key="2">
    <source>
        <dbReference type="EMBL" id="MDH6065478.1"/>
    </source>
</evidence>
<dbReference type="Pfam" id="PF01710">
    <property type="entry name" value="HTH_Tnp_IS630"/>
    <property type="match status" value="1"/>
</dbReference>
<dbReference type="EMBL" id="JANQDL010000112">
    <property type="protein sequence ID" value="MDH6065478.1"/>
    <property type="molecule type" value="Genomic_DNA"/>
</dbReference>
<dbReference type="Gene3D" id="1.10.10.10">
    <property type="entry name" value="Winged helix-like DNA-binding domain superfamily/Winged helix DNA-binding domain"/>
    <property type="match status" value="1"/>
</dbReference>
<protein>
    <submittedName>
        <fullName evidence="2">Transposase</fullName>
    </submittedName>
</protein>
<dbReference type="GeneID" id="83683474"/>
<accession>A0AA43H2E3</accession>
<dbReference type="InterPro" id="IPR036388">
    <property type="entry name" value="WH-like_DNA-bd_sf"/>
</dbReference>
<sequence>MRAYSIDLREKIVKAYEQGDTSIRKVATRFGVAKSFVQKLLSMNRMQGHVQPKKQGGTMKGQLDGREELLREMVEKYPDATLEEYCEYWGITYNQWVSITTMCRALQKQELSRKKRHYAAAKEKQNESSI</sequence>
<dbReference type="Proteomes" id="UP001159370">
    <property type="component" value="Unassembled WGS sequence"/>
</dbReference>
<dbReference type="InterPro" id="IPR009057">
    <property type="entry name" value="Homeodomain-like_sf"/>
</dbReference>
<dbReference type="SUPFAM" id="SSF46689">
    <property type="entry name" value="Homeodomain-like"/>
    <property type="match status" value="1"/>
</dbReference>
<gene>
    <name evidence="2" type="ORF">NWP23_17310</name>
</gene>
<dbReference type="InterPro" id="IPR002622">
    <property type="entry name" value="Transposase_14"/>
</dbReference>